<dbReference type="Proteomes" id="UP000501690">
    <property type="component" value="Linkage Group LG1"/>
</dbReference>
<gene>
    <name evidence="1" type="ORF">DEO72_LG1g2805</name>
</gene>
<evidence type="ECO:0000313" key="1">
    <source>
        <dbReference type="EMBL" id="QCD79166.1"/>
    </source>
</evidence>
<proteinExistence type="predicted"/>
<reference evidence="1 2" key="1">
    <citation type="submission" date="2019-04" db="EMBL/GenBank/DDBJ databases">
        <title>An improved genome assembly and genetic linkage map for asparagus bean, Vigna unguiculata ssp. sesquipedialis.</title>
        <authorList>
            <person name="Xia Q."/>
            <person name="Zhang R."/>
            <person name="Dong Y."/>
        </authorList>
    </citation>
    <scope>NUCLEOTIDE SEQUENCE [LARGE SCALE GENOMIC DNA]</scope>
    <source>
        <tissue evidence="1">Leaf</tissue>
    </source>
</reference>
<protein>
    <submittedName>
        <fullName evidence="1">Uncharacterized protein</fullName>
    </submittedName>
</protein>
<dbReference type="EMBL" id="CP039345">
    <property type="protein sequence ID" value="QCD79166.1"/>
    <property type="molecule type" value="Genomic_DNA"/>
</dbReference>
<name>A0A4D6KM74_VIGUN</name>
<organism evidence="1 2">
    <name type="scientific">Vigna unguiculata</name>
    <name type="common">Cowpea</name>
    <dbReference type="NCBI Taxonomy" id="3917"/>
    <lineage>
        <taxon>Eukaryota</taxon>
        <taxon>Viridiplantae</taxon>
        <taxon>Streptophyta</taxon>
        <taxon>Embryophyta</taxon>
        <taxon>Tracheophyta</taxon>
        <taxon>Spermatophyta</taxon>
        <taxon>Magnoliopsida</taxon>
        <taxon>eudicotyledons</taxon>
        <taxon>Gunneridae</taxon>
        <taxon>Pentapetalae</taxon>
        <taxon>rosids</taxon>
        <taxon>fabids</taxon>
        <taxon>Fabales</taxon>
        <taxon>Fabaceae</taxon>
        <taxon>Papilionoideae</taxon>
        <taxon>50 kb inversion clade</taxon>
        <taxon>NPAAA clade</taxon>
        <taxon>indigoferoid/millettioid clade</taxon>
        <taxon>Phaseoleae</taxon>
        <taxon>Vigna</taxon>
    </lineage>
</organism>
<keyword evidence="2" id="KW-1185">Reference proteome</keyword>
<dbReference type="AlphaFoldDB" id="A0A4D6KM74"/>
<evidence type="ECO:0000313" key="2">
    <source>
        <dbReference type="Proteomes" id="UP000501690"/>
    </source>
</evidence>
<accession>A0A4D6KM74</accession>
<sequence>MVDVARKKTSHALLQVRWRCSDHDSHGEGERWRIYSGCQAHGGCEQSCWSVVARCPCRAEAATHEGGFAHGTVVATSRCVVENGGGRVTGMKQLRMSADIPASSTRCEDGATMEFLAT</sequence>